<feature type="transmembrane region" description="Helical" evidence="6">
    <location>
        <begin position="158"/>
        <end position="177"/>
    </location>
</feature>
<feature type="transmembrane region" description="Helical" evidence="6">
    <location>
        <begin position="88"/>
        <end position="107"/>
    </location>
</feature>
<feature type="transmembrane region" description="Helical" evidence="6">
    <location>
        <begin position="276"/>
        <end position="299"/>
    </location>
</feature>
<evidence type="ECO:0000313" key="8">
    <source>
        <dbReference type="Proteomes" id="UP000613193"/>
    </source>
</evidence>
<dbReference type="AlphaFoldDB" id="A0A934PUL9"/>
<dbReference type="GO" id="GO:0005886">
    <property type="term" value="C:plasma membrane"/>
    <property type="evidence" value="ECO:0007669"/>
    <property type="project" value="UniProtKB-SubCell"/>
</dbReference>
<feature type="transmembrane region" description="Helical" evidence="6">
    <location>
        <begin position="306"/>
        <end position="324"/>
    </location>
</feature>
<feature type="transmembrane region" description="Helical" evidence="6">
    <location>
        <begin position="238"/>
        <end position="256"/>
    </location>
</feature>
<evidence type="ECO:0000256" key="4">
    <source>
        <dbReference type="ARBA" id="ARBA00022989"/>
    </source>
</evidence>
<evidence type="ECO:0000256" key="2">
    <source>
        <dbReference type="ARBA" id="ARBA00022475"/>
    </source>
</evidence>
<dbReference type="RefSeq" id="WP_200067654.1">
    <property type="nucleotide sequence ID" value="NZ_JAEHFW010000003.1"/>
</dbReference>
<dbReference type="Proteomes" id="UP000613193">
    <property type="component" value="Unassembled WGS sequence"/>
</dbReference>
<dbReference type="PANTHER" id="PTHR30250:SF26">
    <property type="entry name" value="PSMA PROTEIN"/>
    <property type="match status" value="1"/>
</dbReference>
<feature type="transmembrane region" description="Helical" evidence="6">
    <location>
        <begin position="27"/>
        <end position="48"/>
    </location>
</feature>
<dbReference type="PANTHER" id="PTHR30250">
    <property type="entry name" value="PST FAMILY PREDICTED COLANIC ACID TRANSPORTER"/>
    <property type="match status" value="1"/>
</dbReference>
<evidence type="ECO:0000256" key="3">
    <source>
        <dbReference type="ARBA" id="ARBA00022692"/>
    </source>
</evidence>
<feature type="transmembrane region" description="Helical" evidence="6">
    <location>
        <begin position="330"/>
        <end position="350"/>
    </location>
</feature>
<proteinExistence type="predicted"/>
<sequence length="361" mass="41094">MKNKVTESRANNDDAKLEVLITGTLQFYILMSLILLITFIISTFFISIFKSHLYLSAIIYLPIIFSFPFTLGHFIIQGLKKFNLFNSILFFQSFLWLLILLAFKYHIFDVNIYKLAICYSGLYVIANFTIISFSLRTLNFHWLQIFNFSHFKSSKKSLLVGTSFFILQISALFLYSIGNILTYNNLALKYVAQYDTVNKVFLLGMTLFSVIISVFWTEISHAKALKQKAQLNKLYKQLLLCASVFSVGICIVSYFIPLLLRLWTNNTIIVTNVKDIWPFAFLGIVQVFAYTGGVFLNAFEKLRGQIILSFVAAILMIPLSKLLFSLSVGIGSVPLSAGILTLPAMIFVIFKAKSYINEVDL</sequence>
<feature type="transmembrane region" description="Helical" evidence="6">
    <location>
        <begin position="113"/>
        <end position="138"/>
    </location>
</feature>
<keyword evidence="2" id="KW-1003">Cell membrane</keyword>
<keyword evidence="4 6" id="KW-1133">Transmembrane helix</keyword>
<keyword evidence="8" id="KW-1185">Reference proteome</keyword>
<evidence type="ECO:0000256" key="5">
    <source>
        <dbReference type="ARBA" id="ARBA00023136"/>
    </source>
</evidence>
<feature type="transmembrane region" description="Helical" evidence="6">
    <location>
        <begin position="54"/>
        <end position="76"/>
    </location>
</feature>
<keyword evidence="3 6" id="KW-0812">Transmembrane</keyword>
<evidence type="ECO:0000256" key="6">
    <source>
        <dbReference type="SAM" id="Phobius"/>
    </source>
</evidence>
<dbReference type="InterPro" id="IPR050833">
    <property type="entry name" value="Poly_Biosynth_Transport"/>
</dbReference>
<evidence type="ECO:0000256" key="1">
    <source>
        <dbReference type="ARBA" id="ARBA00004651"/>
    </source>
</evidence>
<accession>A0A934PUL9</accession>
<dbReference type="EMBL" id="JAEHFW010000003">
    <property type="protein sequence ID" value="MBK0381139.1"/>
    <property type="molecule type" value="Genomic_DNA"/>
</dbReference>
<organism evidence="7 8">
    <name type="scientific">Mucilaginibacter segetis</name>
    <dbReference type="NCBI Taxonomy" id="2793071"/>
    <lineage>
        <taxon>Bacteria</taxon>
        <taxon>Pseudomonadati</taxon>
        <taxon>Bacteroidota</taxon>
        <taxon>Sphingobacteriia</taxon>
        <taxon>Sphingobacteriales</taxon>
        <taxon>Sphingobacteriaceae</taxon>
        <taxon>Mucilaginibacter</taxon>
    </lineage>
</organism>
<evidence type="ECO:0000313" key="7">
    <source>
        <dbReference type="EMBL" id="MBK0381139.1"/>
    </source>
</evidence>
<feature type="transmembrane region" description="Helical" evidence="6">
    <location>
        <begin position="197"/>
        <end position="217"/>
    </location>
</feature>
<keyword evidence="5 6" id="KW-0472">Membrane</keyword>
<comment type="subcellular location">
    <subcellularLocation>
        <location evidence="1">Cell membrane</location>
        <topology evidence="1">Multi-pass membrane protein</topology>
    </subcellularLocation>
</comment>
<protein>
    <recommendedName>
        <fullName evidence="9">O-antigen/teichoic acid export membrane protein</fullName>
    </recommendedName>
</protein>
<reference evidence="7" key="1">
    <citation type="submission" date="2020-12" db="EMBL/GenBank/DDBJ databases">
        <title>Bacterial novel species Mucilaginibacter sp. SD-g isolated from soil.</title>
        <authorList>
            <person name="Jung H.-Y."/>
        </authorList>
    </citation>
    <scope>NUCLEOTIDE SEQUENCE</scope>
    <source>
        <strain evidence="7">SD-g</strain>
    </source>
</reference>
<comment type="caution">
    <text evidence="7">The sequence shown here is derived from an EMBL/GenBank/DDBJ whole genome shotgun (WGS) entry which is preliminary data.</text>
</comment>
<evidence type="ECO:0008006" key="9">
    <source>
        <dbReference type="Google" id="ProtNLM"/>
    </source>
</evidence>
<name>A0A934PUL9_9SPHI</name>
<gene>
    <name evidence="7" type="ORF">I5M19_17580</name>
</gene>